<dbReference type="Pfam" id="PF01297">
    <property type="entry name" value="ZnuA"/>
    <property type="match status" value="1"/>
</dbReference>
<evidence type="ECO:0000256" key="5">
    <source>
        <dbReference type="SAM" id="SignalP"/>
    </source>
</evidence>
<dbReference type="RefSeq" id="WP_041060553.1">
    <property type="nucleotide sequence ID" value="NZ_JXRR01000018.1"/>
</dbReference>
<dbReference type="InterPro" id="IPR050492">
    <property type="entry name" value="Bact_metal-bind_prot9"/>
</dbReference>
<dbReference type="GO" id="GO:0046872">
    <property type="term" value="F:metal ion binding"/>
    <property type="evidence" value="ECO:0007669"/>
    <property type="project" value="InterPro"/>
</dbReference>
<name>A0A0C2VNI0_9BACL</name>
<sequence>MKKIAWILLLSSTTWILAACNTESSSDSNEKLDIYTTVYPLQDFAEKIGGEYVEVETIYPPGADEHTYEPSQQDMIKLAEGDLFFYIGLGLEGFVDSATDVLESQELVMVPTADYLSDEELEGSSGHDEEEHAHDEEEHAHDEEEHAHDEEEHAHDEEDHAHDEDEHTHDEEEHAHDEEDHAHEGHEGHDHGDVDPHVWLDPVLSKSLAESIKDSLVKAMPEQEAYFNENYEEIISQLDEIDHSFEELGEDAQLNQLFVSHAAYGHWETRYGFEQNAIAGISTSDEPSQRELTKIIELAKENNIQHILFEQNVSSNLTEVIQQEIGADALQLHNLSVLTEEDIDNDEDYFSLMEKNIETLRTALQAE</sequence>
<evidence type="ECO:0000256" key="2">
    <source>
        <dbReference type="ARBA" id="ARBA00022729"/>
    </source>
</evidence>
<dbReference type="SUPFAM" id="SSF53807">
    <property type="entry name" value="Helical backbone' metal receptor"/>
    <property type="match status" value="1"/>
</dbReference>
<dbReference type="InterPro" id="IPR006127">
    <property type="entry name" value="ZnuA-like"/>
</dbReference>
<proteinExistence type="inferred from homology"/>
<evidence type="ECO:0000256" key="1">
    <source>
        <dbReference type="ARBA" id="ARBA00022448"/>
    </source>
</evidence>
<accession>A0A0C2VNI0</accession>
<dbReference type="Gene3D" id="3.40.50.1980">
    <property type="entry name" value="Nitrogenase molybdenum iron protein domain"/>
    <property type="match status" value="3"/>
</dbReference>
<feature type="signal peptide" evidence="5">
    <location>
        <begin position="1"/>
        <end position="18"/>
    </location>
</feature>
<evidence type="ECO:0000256" key="4">
    <source>
        <dbReference type="SAM" id="MobiDB-lite"/>
    </source>
</evidence>
<keyword evidence="1 3" id="KW-0813">Transport</keyword>
<dbReference type="EMBL" id="JXRR01000018">
    <property type="protein sequence ID" value="KIL45548.1"/>
    <property type="molecule type" value="Genomic_DNA"/>
</dbReference>
<dbReference type="PATRIC" id="fig|220754.4.peg.3144"/>
<dbReference type="GO" id="GO:0007155">
    <property type="term" value="P:cell adhesion"/>
    <property type="evidence" value="ECO:0007669"/>
    <property type="project" value="InterPro"/>
</dbReference>
<organism evidence="6 7">
    <name type="scientific">Jeotgalibacillus campisalis</name>
    <dbReference type="NCBI Taxonomy" id="220754"/>
    <lineage>
        <taxon>Bacteria</taxon>
        <taxon>Bacillati</taxon>
        <taxon>Bacillota</taxon>
        <taxon>Bacilli</taxon>
        <taxon>Bacillales</taxon>
        <taxon>Caryophanaceae</taxon>
        <taxon>Jeotgalibacillus</taxon>
    </lineage>
</organism>
<keyword evidence="7" id="KW-1185">Reference proteome</keyword>
<feature type="chain" id="PRO_5039252195" evidence="5">
    <location>
        <begin position="19"/>
        <end position="367"/>
    </location>
</feature>
<comment type="similarity">
    <text evidence="3">Belongs to the bacterial solute-binding protein 9 family.</text>
</comment>
<gene>
    <name evidence="6" type="ORF">KR50_31300</name>
</gene>
<protein>
    <submittedName>
        <fullName evidence="6">Adhesin</fullName>
    </submittedName>
</protein>
<dbReference type="AlphaFoldDB" id="A0A0C2VNI0"/>
<evidence type="ECO:0000313" key="6">
    <source>
        <dbReference type="EMBL" id="KIL45548.1"/>
    </source>
</evidence>
<evidence type="ECO:0000256" key="3">
    <source>
        <dbReference type="RuleBase" id="RU003512"/>
    </source>
</evidence>
<dbReference type="PRINTS" id="PR00691">
    <property type="entry name" value="ADHESINB"/>
</dbReference>
<dbReference type="PROSITE" id="PS51257">
    <property type="entry name" value="PROKAR_LIPOPROTEIN"/>
    <property type="match status" value="1"/>
</dbReference>
<evidence type="ECO:0000313" key="7">
    <source>
        <dbReference type="Proteomes" id="UP000031972"/>
    </source>
</evidence>
<dbReference type="GO" id="GO:0030001">
    <property type="term" value="P:metal ion transport"/>
    <property type="evidence" value="ECO:0007669"/>
    <property type="project" value="InterPro"/>
</dbReference>
<dbReference type="InterPro" id="IPR006128">
    <property type="entry name" value="Lipoprotein_PsaA-like"/>
</dbReference>
<dbReference type="OrthoDB" id="9810636at2"/>
<dbReference type="PANTHER" id="PTHR42953">
    <property type="entry name" value="HIGH-AFFINITY ZINC UPTAKE SYSTEM PROTEIN ZNUA-RELATED"/>
    <property type="match status" value="1"/>
</dbReference>
<dbReference type="InterPro" id="IPR006129">
    <property type="entry name" value="AdhesinB"/>
</dbReference>
<keyword evidence="2 5" id="KW-0732">Signal</keyword>
<dbReference type="PANTHER" id="PTHR42953:SF8">
    <property type="entry name" value="ZINT DOMAIN-CONTAINING PROTEIN"/>
    <property type="match status" value="1"/>
</dbReference>
<feature type="compositionally biased region" description="Basic and acidic residues" evidence="4">
    <location>
        <begin position="125"/>
        <end position="198"/>
    </location>
</feature>
<reference evidence="6 7" key="1">
    <citation type="submission" date="2015-01" db="EMBL/GenBank/DDBJ databases">
        <title>Jeotgalibacillus campisalis genome sequencing.</title>
        <authorList>
            <person name="Goh K.M."/>
            <person name="Chan K.-G."/>
            <person name="Yaakop A.S."/>
            <person name="Ee R."/>
            <person name="Gan H.M."/>
            <person name="Chan C.S."/>
        </authorList>
    </citation>
    <scope>NUCLEOTIDE SEQUENCE [LARGE SCALE GENOMIC DNA]</scope>
    <source>
        <strain evidence="6 7">SF-57</strain>
    </source>
</reference>
<dbReference type="PRINTS" id="PR00690">
    <property type="entry name" value="ADHESNFAMILY"/>
</dbReference>
<dbReference type="Proteomes" id="UP000031972">
    <property type="component" value="Unassembled WGS sequence"/>
</dbReference>
<feature type="region of interest" description="Disordered" evidence="4">
    <location>
        <begin position="119"/>
        <end position="198"/>
    </location>
</feature>
<comment type="caution">
    <text evidence="6">The sequence shown here is derived from an EMBL/GenBank/DDBJ whole genome shotgun (WGS) entry which is preliminary data.</text>
</comment>